<dbReference type="Pfam" id="PF07716">
    <property type="entry name" value="bZIP_2"/>
    <property type="match status" value="1"/>
</dbReference>
<evidence type="ECO:0000313" key="3">
    <source>
        <dbReference type="EMBL" id="KFB46204.1"/>
    </source>
</evidence>
<dbReference type="InterPro" id="IPR004827">
    <property type="entry name" value="bZIP"/>
</dbReference>
<feature type="domain" description="BZIP" evidence="2">
    <location>
        <begin position="334"/>
        <end position="347"/>
    </location>
</feature>
<gene>
    <name evidence="3" type="ORF">ZHAS_00014208</name>
</gene>
<dbReference type="GO" id="GO:0005634">
    <property type="term" value="C:nucleus"/>
    <property type="evidence" value="ECO:0007669"/>
    <property type="project" value="UniProtKB-ARBA"/>
</dbReference>
<dbReference type="OrthoDB" id="7739172at2759"/>
<dbReference type="Proteomes" id="UP000030765">
    <property type="component" value="Unassembled WGS sequence"/>
</dbReference>
<reference evidence="4" key="2">
    <citation type="submission" date="2020-05" db="UniProtKB">
        <authorList>
            <consortium name="EnsemblMetazoa"/>
        </authorList>
    </citation>
    <scope>IDENTIFICATION</scope>
</reference>
<dbReference type="VEuPathDB" id="VectorBase:ASIS004753"/>
<sequence length="407" mass="45548">MTEYDAAAALLLLSAGNRAVSKGESNNNSMAGKLDQQVNPSLITVDLTTSPTATRSILQPPKTVKLRTEDLVRLRAIQKSLRVVQDDETENVDLRLLAVPQQPTNGRRSSLPSAKSEKMVRGKVQHSTMEDLGRLGSSSPPDLVQRWDTSRTSSPIVVSSSGLPSHHDFIHSTHDSYGTHRRDAPTMYDSPGMKGFALQLNSKVVERYDTSSPELEPATAQMRMMLPTGGRKRRRSNGEEKSLNSPTDSGVSSIHDEILQPNFIVRPWRQGSSLGDGLPALVRAEMKKIVELSILKKEQYTESKMAEFPVEFGFNPNKSRIRKECSDPADTAERERNNEASRRSRHKKKLMTQILSIGLEFDRNENRQLFLQDRWLSGTICELEEKALNLGKDAQVLRKLRNDCGFQ</sequence>
<reference evidence="3 5" key="1">
    <citation type="journal article" date="2014" name="BMC Genomics">
        <title>Genome sequence of Anopheles sinensis provides insight into genetics basis of mosquito competence for malaria parasites.</title>
        <authorList>
            <person name="Zhou D."/>
            <person name="Zhang D."/>
            <person name="Ding G."/>
            <person name="Shi L."/>
            <person name="Hou Q."/>
            <person name="Ye Y."/>
            <person name="Xu Y."/>
            <person name="Zhou H."/>
            <person name="Xiong C."/>
            <person name="Li S."/>
            <person name="Yu J."/>
            <person name="Hong S."/>
            <person name="Yu X."/>
            <person name="Zou P."/>
            <person name="Chen C."/>
            <person name="Chang X."/>
            <person name="Wang W."/>
            <person name="Lv Y."/>
            <person name="Sun Y."/>
            <person name="Ma L."/>
            <person name="Shen B."/>
            <person name="Zhu C."/>
        </authorList>
    </citation>
    <scope>NUCLEOTIDE SEQUENCE [LARGE SCALE GENOMIC DNA]</scope>
</reference>
<keyword evidence="5" id="KW-1185">Reference proteome</keyword>
<name>A0A084W7L0_ANOSI</name>
<protein>
    <submittedName>
        <fullName evidence="3">AGAP007767-PA-like protein</fullName>
    </submittedName>
</protein>
<accession>A0A084W7L0</accession>
<feature type="compositionally biased region" description="Basic and acidic residues" evidence="1">
    <location>
        <begin position="322"/>
        <end position="342"/>
    </location>
</feature>
<organism evidence="3">
    <name type="scientific">Anopheles sinensis</name>
    <name type="common">Mosquito</name>
    <dbReference type="NCBI Taxonomy" id="74873"/>
    <lineage>
        <taxon>Eukaryota</taxon>
        <taxon>Metazoa</taxon>
        <taxon>Ecdysozoa</taxon>
        <taxon>Arthropoda</taxon>
        <taxon>Hexapoda</taxon>
        <taxon>Insecta</taxon>
        <taxon>Pterygota</taxon>
        <taxon>Neoptera</taxon>
        <taxon>Endopterygota</taxon>
        <taxon>Diptera</taxon>
        <taxon>Nematocera</taxon>
        <taxon>Culicoidea</taxon>
        <taxon>Culicidae</taxon>
        <taxon>Anophelinae</taxon>
        <taxon>Anopheles</taxon>
    </lineage>
</organism>
<feature type="region of interest" description="Disordered" evidence="1">
    <location>
        <begin position="321"/>
        <end position="347"/>
    </location>
</feature>
<dbReference type="Gene3D" id="1.20.5.170">
    <property type="match status" value="1"/>
</dbReference>
<dbReference type="EMBL" id="ATLV01021261">
    <property type="status" value="NOT_ANNOTATED_CDS"/>
    <property type="molecule type" value="Genomic_DNA"/>
</dbReference>
<feature type="compositionally biased region" description="Polar residues" evidence="1">
    <location>
        <begin position="243"/>
        <end position="252"/>
    </location>
</feature>
<dbReference type="SUPFAM" id="SSF57959">
    <property type="entry name" value="Leucine zipper domain"/>
    <property type="match status" value="1"/>
</dbReference>
<dbReference type="VEuPathDB" id="VectorBase:ASIC014208"/>
<feature type="region of interest" description="Disordered" evidence="1">
    <location>
        <begin position="225"/>
        <end position="254"/>
    </location>
</feature>
<feature type="region of interest" description="Disordered" evidence="1">
    <location>
        <begin position="102"/>
        <end position="123"/>
    </location>
</feature>
<evidence type="ECO:0000313" key="5">
    <source>
        <dbReference type="Proteomes" id="UP000030765"/>
    </source>
</evidence>
<evidence type="ECO:0000313" key="4">
    <source>
        <dbReference type="EnsemblMetazoa" id="ASIC014208-PA"/>
    </source>
</evidence>
<dbReference type="EnsemblMetazoa" id="ASIC014208-RA">
    <property type="protein sequence ID" value="ASIC014208-PA"/>
    <property type="gene ID" value="ASIC014208"/>
</dbReference>
<dbReference type="AlphaFoldDB" id="A0A084W7L0"/>
<feature type="compositionally biased region" description="Polar residues" evidence="1">
    <location>
        <begin position="102"/>
        <end position="113"/>
    </location>
</feature>
<dbReference type="GO" id="GO:0003700">
    <property type="term" value="F:DNA-binding transcription factor activity"/>
    <property type="evidence" value="ECO:0007669"/>
    <property type="project" value="InterPro"/>
</dbReference>
<dbReference type="EMBL" id="KE525315">
    <property type="protein sequence ID" value="KFB46204.1"/>
    <property type="molecule type" value="Genomic_DNA"/>
</dbReference>
<proteinExistence type="predicted"/>
<dbReference type="OMA" id="GMNGFAM"/>
<evidence type="ECO:0000259" key="2">
    <source>
        <dbReference type="PROSITE" id="PS00036"/>
    </source>
</evidence>
<dbReference type="PROSITE" id="PS00036">
    <property type="entry name" value="BZIP_BASIC"/>
    <property type="match status" value="1"/>
</dbReference>
<evidence type="ECO:0000256" key="1">
    <source>
        <dbReference type="SAM" id="MobiDB-lite"/>
    </source>
</evidence>
<dbReference type="CDD" id="cd14686">
    <property type="entry name" value="bZIP"/>
    <property type="match status" value="1"/>
</dbReference>
<dbReference type="InterPro" id="IPR046347">
    <property type="entry name" value="bZIP_sf"/>
</dbReference>